<evidence type="ECO:0000313" key="4">
    <source>
        <dbReference type="Proteomes" id="UP001430356"/>
    </source>
</evidence>
<proteinExistence type="predicted"/>
<evidence type="ECO:0000256" key="2">
    <source>
        <dbReference type="SAM" id="MobiDB-lite"/>
    </source>
</evidence>
<feature type="coiled-coil region" evidence="1">
    <location>
        <begin position="60"/>
        <end position="87"/>
    </location>
</feature>
<keyword evidence="1" id="KW-0175">Coiled coil</keyword>
<dbReference type="EMBL" id="JAECZO010000126">
    <property type="protein sequence ID" value="KAK7197968.1"/>
    <property type="molecule type" value="Genomic_DNA"/>
</dbReference>
<protein>
    <submittedName>
        <fullName evidence="3">Uncharacterized protein</fullName>
    </submittedName>
</protein>
<feature type="compositionally biased region" description="Low complexity" evidence="2">
    <location>
        <begin position="244"/>
        <end position="258"/>
    </location>
</feature>
<dbReference type="Proteomes" id="UP001430356">
    <property type="component" value="Unassembled WGS sequence"/>
</dbReference>
<feature type="region of interest" description="Disordered" evidence="2">
    <location>
        <begin position="244"/>
        <end position="291"/>
    </location>
</feature>
<feature type="compositionally biased region" description="Basic and acidic residues" evidence="2">
    <location>
        <begin position="274"/>
        <end position="290"/>
    </location>
</feature>
<name>A0AAW0EV00_9TRYP</name>
<evidence type="ECO:0000256" key="1">
    <source>
        <dbReference type="SAM" id="Coils"/>
    </source>
</evidence>
<keyword evidence="4" id="KW-1185">Reference proteome</keyword>
<reference evidence="3 4" key="1">
    <citation type="journal article" date="2021" name="MBio">
        <title>A New Model Trypanosomatid, Novymonas esmeraldas: Genomic Perception of Its 'Candidatus Pandoraea novymonadis' Endosymbiont.</title>
        <authorList>
            <person name="Zakharova A."/>
            <person name="Saura A."/>
            <person name="Butenko A."/>
            <person name="Podesvova L."/>
            <person name="Warmusova S."/>
            <person name="Kostygov A.Y."/>
            <person name="Nenarokova A."/>
            <person name="Lukes J."/>
            <person name="Opperdoes F.R."/>
            <person name="Yurchenko V."/>
        </authorList>
    </citation>
    <scope>NUCLEOTIDE SEQUENCE [LARGE SCALE GENOMIC DNA]</scope>
    <source>
        <strain evidence="3 4">E262AT.01</strain>
    </source>
</reference>
<accession>A0AAW0EV00</accession>
<organism evidence="3 4">
    <name type="scientific">Novymonas esmeraldas</name>
    <dbReference type="NCBI Taxonomy" id="1808958"/>
    <lineage>
        <taxon>Eukaryota</taxon>
        <taxon>Discoba</taxon>
        <taxon>Euglenozoa</taxon>
        <taxon>Kinetoplastea</taxon>
        <taxon>Metakinetoplastina</taxon>
        <taxon>Trypanosomatida</taxon>
        <taxon>Trypanosomatidae</taxon>
        <taxon>Novymonas</taxon>
    </lineage>
</organism>
<feature type="region of interest" description="Disordered" evidence="2">
    <location>
        <begin position="1"/>
        <end position="24"/>
    </location>
</feature>
<gene>
    <name evidence="3" type="ORF">NESM_000751800</name>
</gene>
<comment type="caution">
    <text evidence="3">The sequence shown here is derived from an EMBL/GenBank/DDBJ whole genome shotgun (WGS) entry which is preliminary data.</text>
</comment>
<sequence>MHQTPSCRQVASPAESESVGTAARAPLMTERQLAGDKSRERLRRDRERQLRQLPFLYHRVEALQDTCERLEHELATSRQRVAAFQQETFALRTLVKFAERPELAAAAEKEAVRLVLQEEVRQLRQCVQRLEREKELSLRQSEEACDAAEFYKRLCDQLYTESINGAADNAGGGAPQYVETVTAPPPRGQCSTAPRTTATAVAAAVAPMEEQMRQLHGALEFERARSSALEETVCLLQAAVAEASTAASRPSTSAPQTPREMDERHSSRSAGDVRGSHESRPRLHADEAHRSATRMKRLVAVLRAENRLLTQRVAEVVARNTRCVKDIASLKLASKQLALPPPQGL</sequence>
<dbReference type="AlphaFoldDB" id="A0AAW0EV00"/>
<feature type="coiled-coil region" evidence="1">
    <location>
        <begin position="113"/>
        <end position="140"/>
    </location>
</feature>
<evidence type="ECO:0000313" key="3">
    <source>
        <dbReference type="EMBL" id="KAK7197968.1"/>
    </source>
</evidence>